<dbReference type="CDD" id="cd03784">
    <property type="entry name" value="GT1_Gtf-like"/>
    <property type="match status" value="1"/>
</dbReference>
<feature type="transmembrane region" description="Helical" evidence="5">
    <location>
        <begin position="520"/>
        <end position="543"/>
    </location>
</feature>
<dbReference type="Gene3D" id="3.40.50.2000">
    <property type="entry name" value="Glycogen Phosphorylase B"/>
    <property type="match status" value="2"/>
</dbReference>
<protein>
    <recommendedName>
        <fullName evidence="7">UDP-glycosyltransferase</fullName>
    </recommendedName>
</protein>
<gene>
    <name evidence="6" type="ORF">TBIB3V08_LOCUS2454</name>
</gene>
<reference evidence="6" key="1">
    <citation type="submission" date="2020-11" db="EMBL/GenBank/DDBJ databases">
        <authorList>
            <person name="Tran Van P."/>
        </authorList>
    </citation>
    <scope>NUCLEOTIDE SEQUENCE</scope>
</reference>
<comment type="similarity">
    <text evidence="1">Belongs to the UDP-glycosyltransferase family.</text>
</comment>
<evidence type="ECO:0000256" key="5">
    <source>
        <dbReference type="SAM" id="Phobius"/>
    </source>
</evidence>
<dbReference type="PANTHER" id="PTHR48043">
    <property type="entry name" value="EG:EG0003.4 PROTEIN-RELATED"/>
    <property type="match status" value="1"/>
</dbReference>
<organism evidence="6">
    <name type="scientific">Timema bartmani</name>
    <dbReference type="NCBI Taxonomy" id="61472"/>
    <lineage>
        <taxon>Eukaryota</taxon>
        <taxon>Metazoa</taxon>
        <taxon>Ecdysozoa</taxon>
        <taxon>Arthropoda</taxon>
        <taxon>Hexapoda</taxon>
        <taxon>Insecta</taxon>
        <taxon>Pterygota</taxon>
        <taxon>Neoptera</taxon>
        <taxon>Polyneoptera</taxon>
        <taxon>Phasmatodea</taxon>
        <taxon>Timematodea</taxon>
        <taxon>Timematoidea</taxon>
        <taxon>Timematidae</taxon>
        <taxon>Timema</taxon>
    </lineage>
</organism>
<feature type="region of interest" description="Disordered" evidence="4">
    <location>
        <begin position="592"/>
        <end position="617"/>
    </location>
</feature>
<evidence type="ECO:0000256" key="4">
    <source>
        <dbReference type="SAM" id="MobiDB-lite"/>
    </source>
</evidence>
<proteinExistence type="inferred from homology"/>
<keyword evidence="2" id="KW-0328">Glycosyltransferase</keyword>
<dbReference type="PANTHER" id="PTHR48043:SF159">
    <property type="entry name" value="EG:EG0003.4 PROTEIN-RELATED"/>
    <property type="match status" value="1"/>
</dbReference>
<dbReference type="SUPFAM" id="SSF53756">
    <property type="entry name" value="UDP-Glycosyltransferase/glycogen phosphorylase"/>
    <property type="match status" value="1"/>
</dbReference>
<evidence type="ECO:0000256" key="3">
    <source>
        <dbReference type="ARBA" id="ARBA00022679"/>
    </source>
</evidence>
<keyword evidence="3" id="KW-0808">Transferase</keyword>
<dbReference type="InterPro" id="IPR050271">
    <property type="entry name" value="UDP-glycosyltransferase"/>
</dbReference>
<accession>A0A7R9ETG3</accession>
<dbReference type="AlphaFoldDB" id="A0A7R9ETG3"/>
<evidence type="ECO:0000256" key="1">
    <source>
        <dbReference type="ARBA" id="ARBA00009995"/>
    </source>
</evidence>
<dbReference type="GO" id="GO:0008194">
    <property type="term" value="F:UDP-glycosyltransferase activity"/>
    <property type="evidence" value="ECO:0007669"/>
    <property type="project" value="InterPro"/>
</dbReference>
<evidence type="ECO:0008006" key="7">
    <source>
        <dbReference type="Google" id="ProtNLM"/>
    </source>
</evidence>
<evidence type="ECO:0000256" key="2">
    <source>
        <dbReference type="ARBA" id="ARBA00022676"/>
    </source>
</evidence>
<dbReference type="Pfam" id="PF00201">
    <property type="entry name" value="UDPGT"/>
    <property type="match status" value="1"/>
</dbReference>
<keyword evidence="5" id="KW-1133">Transmembrane helix</keyword>
<dbReference type="EMBL" id="OD564818">
    <property type="protein sequence ID" value="CAD7439915.1"/>
    <property type="molecule type" value="Genomic_DNA"/>
</dbReference>
<evidence type="ECO:0000313" key="6">
    <source>
        <dbReference type="EMBL" id="CAD7439915.1"/>
    </source>
</evidence>
<dbReference type="InterPro" id="IPR002213">
    <property type="entry name" value="UDP_glucos_trans"/>
</dbReference>
<keyword evidence="5" id="KW-0812">Transmembrane</keyword>
<name>A0A7R9ETG3_9NEOP</name>
<sequence>MRTRPSHVLSRMDGEVTKVAPTSVAASSKILVAGLWTVLVARECQGASILGVFPFPAKSMMILFTSLMEELATRGHQVTVMSSFPRDEPLENYTDIVLPNSFTEKGAMYNFGARPHGTLHLYTASKVINKVSDTVLAAPDVQRFIHSQDLHFDIVVVHDVAHMAFLGLAHKFNAPIIRVVNFAGYEWTFLEQGNPSVVSYNPHYLTGIEGEMSFWERAENAYMFLYELLLMDYFYIPVQEAIMRKHFGASVPSVSKLNRNTALILWCVDDVLSHHRPLLPNVIRVGGMHIKKPKKLPQDLQKFMDDAPHGVIYMSLGTNLPSAYLPSEKIAALIEIFAQLKQKVLWKWENGTLPGRPPNVKVAKWFPQQDILGDHVSQPLEPLMMVFPPPDHPNMRAFIFQGGLHSSEEALYHAVPVIGIPVLAEQLQNVRMIQKRGFGVLVDFSNLSSSSLEWALKEVLEDPRYKTNAREASRLFRDQPETPLERAVYWTEFVIRHKGATHLRSASLTLSWYQYYLLDILLPAAALLLLVCWAIGAILLRVLRKTWSILELKLKINGRRLVLLTHPETHKVTLEISKTPLNPLYTPRTLLEDSQEPQESPSHPMDNISIQLEPDVT</sequence>
<keyword evidence="5" id="KW-0472">Membrane</keyword>